<dbReference type="EMBL" id="BK032585">
    <property type="protein sequence ID" value="DAF49641.1"/>
    <property type="molecule type" value="Genomic_DNA"/>
</dbReference>
<organism evidence="1">
    <name type="scientific">Myoviridae sp. ctuev19</name>
    <dbReference type="NCBI Taxonomy" id="2827716"/>
    <lineage>
        <taxon>Viruses</taxon>
        <taxon>Duplodnaviria</taxon>
        <taxon>Heunggongvirae</taxon>
        <taxon>Uroviricota</taxon>
        <taxon>Caudoviricetes</taxon>
    </lineage>
</organism>
<protein>
    <submittedName>
        <fullName evidence="1">Stabilization protein</fullName>
    </submittedName>
</protein>
<reference evidence="1" key="1">
    <citation type="journal article" date="2021" name="Proc. Natl. Acad. Sci. U.S.A.">
        <title>A Catalog of Tens of Thousands of Viruses from Human Metagenomes Reveals Hidden Associations with Chronic Diseases.</title>
        <authorList>
            <person name="Tisza M.J."/>
            <person name="Buck C.B."/>
        </authorList>
    </citation>
    <scope>NUCLEOTIDE SEQUENCE</scope>
    <source>
        <strain evidence="1">Ctuev19</strain>
    </source>
</reference>
<proteinExistence type="predicted"/>
<evidence type="ECO:0000313" key="1">
    <source>
        <dbReference type="EMBL" id="DAF49641.1"/>
    </source>
</evidence>
<name>A0A8S5SF56_9CAUD</name>
<sequence>MAVRTIMPSSNKRRSVISEFVSANFTDTSGIIADNQSPDTQNMIRDVPGKVRKCMGYEKIRKYSGKINGYHVRRGDGIGIIHAGTKMYKEDAVLYDGMADARSRSFQMGSKLYIIDGKALLVYDGTTVKKATEIAYIPTITIAKSSEKSAGYEAVNLLQPKFREQFYNTSSTTFTMSLSPLDEGSAVVVEWKNSNGEWEDISSKITNINYAASTITLNSAQTASITGEDNIRITAQKTVPGYADRINRCTVGILFGVNGGSDRLFLSGNESNEFINYDWYSGQNDPTYFPDNGYATLGTQVSAVMGYCILDNYLVATKDNMEVDRNVIVRRGDLVESEPAFPIVNTMQGPGEIAKFSLAYLETEPLFLTNSGVYAITTSDLSGKEYTQRRSYFLDGKLEKESNRENAFAFVYHDMYWLCLNGVAYILDGLQPIKTDRSAPYATRQYAGFYRTNLPARVMWEQSGRLFFGSDDGTVYRFYNDTTESISYNDDGKAIDAYWTLPLNFGGAFFLNKNFKKMSVLLDANPTTGVELWAKESGKWELQGEEIEATRYFTWDSISWGSFSWSTDTSPVTITEKINIKKVDEVQFKYRNARIGEPFGILQAAVEYTVGNYYKGR</sequence>
<accession>A0A8S5SF56</accession>